<dbReference type="CDD" id="cd21383">
    <property type="entry name" value="GAT_GGA_Tom1-like"/>
    <property type="match status" value="1"/>
</dbReference>
<dbReference type="EMBL" id="JABMIG020000070">
    <property type="protein sequence ID" value="KAL3795555.1"/>
    <property type="molecule type" value="Genomic_DNA"/>
</dbReference>
<keyword evidence="3" id="KW-1185">Reference proteome</keyword>
<gene>
    <name evidence="2" type="ORF">HJC23_009268</name>
</gene>
<dbReference type="InterPro" id="IPR038425">
    <property type="entry name" value="GAT_sf"/>
</dbReference>
<dbReference type="AlphaFoldDB" id="A0ABD3QBP8"/>
<evidence type="ECO:0008006" key="4">
    <source>
        <dbReference type="Google" id="ProtNLM"/>
    </source>
</evidence>
<evidence type="ECO:0000313" key="3">
    <source>
        <dbReference type="Proteomes" id="UP001516023"/>
    </source>
</evidence>
<dbReference type="Proteomes" id="UP001516023">
    <property type="component" value="Unassembled WGS sequence"/>
</dbReference>
<proteinExistence type="predicted"/>
<accession>A0ABD3QBP8</accession>
<protein>
    <recommendedName>
        <fullName evidence="4">GAT domain-containing protein</fullName>
    </recommendedName>
</protein>
<evidence type="ECO:0000256" key="1">
    <source>
        <dbReference type="SAM" id="MobiDB-lite"/>
    </source>
</evidence>
<dbReference type="Gene3D" id="1.20.58.160">
    <property type="match status" value="1"/>
</dbReference>
<comment type="caution">
    <text evidence="2">The sequence shown here is derived from an EMBL/GenBank/DDBJ whole genome shotgun (WGS) entry which is preliminary data.</text>
</comment>
<evidence type="ECO:0000313" key="2">
    <source>
        <dbReference type="EMBL" id="KAL3795555.1"/>
    </source>
</evidence>
<feature type="region of interest" description="Disordered" evidence="1">
    <location>
        <begin position="192"/>
        <end position="230"/>
    </location>
</feature>
<reference evidence="2 3" key="1">
    <citation type="journal article" date="2020" name="G3 (Bethesda)">
        <title>Improved Reference Genome for Cyclotella cryptica CCMP332, a Model for Cell Wall Morphogenesis, Salinity Adaptation, and Lipid Production in Diatoms (Bacillariophyta).</title>
        <authorList>
            <person name="Roberts W.R."/>
            <person name="Downey K.M."/>
            <person name="Ruck E.C."/>
            <person name="Traller J.C."/>
            <person name="Alverson A.J."/>
        </authorList>
    </citation>
    <scope>NUCLEOTIDE SEQUENCE [LARGE SCALE GENOMIC DNA]</scope>
    <source>
        <strain evidence="2 3">CCMP332</strain>
    </source>
</reference>
<dbReference type="SUPFAM" id="SSF89009">
    <property type="entry name" value="GAT-like domain"/>
    <property type="match status" value="1"/>
</dbReference>
<name>A0ABD3QBP8_9STRA</name>
<feature type="region of interest" description="Disordered" evidence="1">
    <location>
        <begin position="1"/>
        <end position="21"/>
    </location>
</feature>
<feature type="compositionally biased region" description="Polar residues" evidence="1">
    <location>
        <begin position="1"/>
        <end position="13"/>
    </location>
</feature>
<organism evidence="2 3">
    <name type="scientific">Cyclotella cryptica</name>
    <dbReference type="NCBI Taxonomy" id="29204"/>
    <lineage>
        <taxon>Eukaryota</taxon>
        <taxon>Sar</taxon>
        <taxon>Stramenopiles</taxon>
        <taxon>Ochrophyta</taxon>
        <taxon>Bacillariophyta</taxon>
        <taxon>Coscinodiscophyceae</taxon>
        <taxon>Thalassiosirophycidae</taxon>
        <taxon>Stephanodiscales</taxon>
        <taxon>Stephanodiscaceae</taxon>
        <taxon>Cyclotella</taxon>
    </lineage>
</organism>
<sequence length="230" mass="23983">MMQSDHNNSSHAASESPDQKIKQDLATLSEQITLCQSMLAQCSTPSSIDANESLLSVIGFLEACVPRMVELIEAAASGALAEETFEECLLVNDRLTNVLADVDKDPKDRTPLTPAASAASAITGGGCAHTMSGIDEEIDLGVDNLNLLESTSAVGKSAGLEDVREADPFSGGVDLLAPTPVADDVFSILDEEDSKPSAAVASGTENAEDDEDFDAFFKDRTSASQGGKQG</sequence>